<reference evidence="4" key="1">
    <citation type="submission" date="2016-06" db="UniProtKB">
        <authorList>
            <consortium name="WormBaseParasite"/>
        </authorList>
    </citation>
    <scope>IDENTIFICATION</scope>
</reference>
<accession>A0A183DDY9</accession>
<keyword evidence="3" id="KW-1185">Reference proteome</keyword>
<proteinExistence type="predicted"/>
<keyword evidence="1" id="KW-0812">Transmembrane</keyword>
<evidence type="ECO:0000313" key="2">
    <source>
        <dbReference type="EMBL" id="VDK56615.1"/>
    </source>
</evidence>
<name>A0A183DDY9_9BILA</name>
<dbReference type="WBParaSite" id="GPUH_0000693901-mRNA-1">
    <property type="protein sequence ID" value="GPUH_0000693901-mRNA-1"/>
    <property type="gene ID" value="GPUH_0000693901"/>
</dbReference>
<dbReference type="Proteomes" id="UP000271098">
    <property type="component" value="Unassembled WGS sequence"/>
</dbReference>
<keyword evidence="1" id="KW-0472">Membrane</keyword>
<gene>
    <name evidence="2" type="ORF">GPUH_LOCUS6932</name>
</gene>
<evidence type="ECO:0000256" key="1">
    <source>
        <dbReference type="SAM" id="Phobius"/>
    </source>
</evidence>
<evidence type="ECO:0000313" key="3">
    <source>
        <dbReference type="Proteomes" id="UP000271098"/>
    </source>
</evidence>
<feature type="transmembrane region" description="Helical" evidence="1">
    <location>
        <begin position="14"/>
        <end position="32"/>
    </location>
</feature>
<sequence>MNDFWLPKSNNKDANHLLFLSRGFLIAIILFIRTESTGIKNDSERLENRASQIEVRLEDTVRAIEANERAQRSLSLRVYGFDYTRCKIPRADDQDNFDVISAADLLRKLMVEG</sequence>
<protein>
    <submittedName>
        <fullName evidence="2 4">Uncharacterized protein</fullName>
    </submittedName>
</protein>
<evidence type="ECO:0000313" key="4">
    <source>
        <dbReference type="WBParaSite" id="GPUH_0000693901-mRNA-1"/>
    </source>
</evidence>
<reference evidence="2 3" key="2">
    <citation type="submission" date="2018-11" db="EMBL/GenBank/DDBJ databases">
        <authorList>
            <consortium name="Pathogen Informatics"/>
        </authorList>
    </citation>
    <scope>NUCLEOTIDE SEQUENCE [LARGE SCALE GENOMIC DNA]</scope>
</reference>
<keyword evidence="1" id="KW-1133">Transmembrane helix</keyword>
<organism evidence="4">
    <name type="scientific">Gongylonema pulchrum</name>
    <dbReference type="NCBI Taxonomy" id="637853"/>
    <lineage>
        <taxon>Eukaryota</taxon>
        <taxon>Metazoa</taxon>
        <taxon>Ecdysozoa</taxon>
        <taxon>Nematoda</taxon>
        <taxon>Chromadorea</taxon>
        <taxon>Rhabditida</taxon>
        <taxon>Spirurina</taxon>
        <taxon>Spiruromorpha</taxon>
        <taxon>Spiruroidea</taxon>
        <taxon>Gongylonematidae</taxon>
        <taxon>Gongylonema</taxon>
    </lineage>
</organism>
<dbReference type="AlphaFoldDB" id="A0A183DDY9"/>
<dbReference type="EMBL" id="UYRT01017121">
    <property type="protein sequence ID" value="VDK56615.1"/>
    <property type="molecule type" value="Genomic_DNA"/>
</dbReference>